<dbReference type="PROSITE" id="PS00177">
    <property type="entry name" value="TOPOISOMERASE_II"/>
    <property type="match status" value="1"/>
</dbReference>
<dbReference type="Pfam" id="PF00986">
    <property type="entry name" value="DNA_gyraseB_C"/>
    <property type="match status" value="1"/>
</dbReference>
<keyword evidence="9 12" id="KW-0238">DNA-binding</keyword>
<feature type="domain" description="Toprim" evidence="13">
    <location>
        <begin position="439"/>
        <end position="553"/>
    </location>
</feature>
<dbReference type="HAMAP" id="MF_00938">
    <property type="entry name" value="ParE_type1"/>
    <property type="match status" value="1"/>
</dbReference>
<keyword evidence="10 12" id="KW-0413">Isomerase</keyword>
<keyword evidence="6 12" id="KW-0067">ATP-binding</keyword>
<comment type="function">
    <text evidence="12">Topoisomerase IV is essential for chromosome segregation. It relaxes supercoiled DNA. Performs the decatenation events required during the replication of a circular DNA molecule.</text>
</comment>
<dbReference type="SMART" id="SM00433">
    <property type="entry name" value="TOP2c"/>
    <property type="match status" value="1"/>
</dbReference>
<evidence type="ECO:0000256" key="6">
    <source>
        <dbReference type="ARBA" id="ARBA00022840"/>
    </source>
</evidence>
<feature type="binding site" evidence="12">
    <location>
        <position position="20"/>
    </location>
    <ligand>
        <name>ATP</name>
        <dbReference type="ChEBI" id="CHEBI:30616"/>
    </ligand>
</feature>
<keyword evidence="7" id="KW-0460">Magnesium</keyword>
<gene>
    <name evidence="12 14" type="primary">parE</name>
    <name evidence="14" type="ORF">AAGW17_02820</name>
</gene>
<dbReference type="GO" id="GO:0007059">
    <property type="term" value="P:chromosome segregation"/>
    <property type="evidence" value="ECO:0007669"/>
    <property type="project" value="UniProtKB-UniRule"/>
</dbReference>
<feature type="binding site" evidence="12">
    <location>
        <position position="60"/>
    </location>
    <ligand>
        <name>ATP</name>
        <dbReference type="ChEBI" id="CHEBI:30616"/>
    </ligand>
</feature>
<dbReference type="InterPro" id="IPR014721">
    <property type="entry name" value="Ribsml_uS5_D2-typ_fold_subgr"/>
</dbReference>
<dbReference type="InterPro" id="IPR036890">
    <property type="entry name" value="HATPase_C_sf"/>
</dbReference>
<dbReference type="Pfam" id="PF02518">
    <property type="entry name" value="HATPase_c"/>
    <property type="match status" value="1"/>
</dbReference>
<dbReference type="GO" id="GO:0005524">
    <property type="term" value="F:ATP binding"/>
    <property type="evidence" value="ECO:0007669"/>
    <property type="project" value="UniProtKB-UniRule"/>
</dbReference>
<dbReference type="SUPFAM" id="SSF55874">
    <property type="entry name" value="ATPase domain of HSP90 chaperone/DNA topoisomerase II/histidine kinase"/>
    <property type="match status" value="1"/>
</dbReference>
<dbReference type="InterPro" id="IPR006171">
    <property type="entry name" value="TOPRIM_dom"/>
</dbReference>
<dbReference type="SMART" id="SM00387">
    <property type="entry name" value="HATPase_c"/>
    <property type="match status" value="1"/>
</dbReference>
<dbReference type="SUPFAM" id="SSF54211">
    <property type="entry name" value="Ribosomal protein S5 domain 2-like"/>
    <property type="match status" value="1"/>
</dbReference>
<organism evidence="14">
    <name type="scientific">Rickettsia oklahomensis</name>
    <dbReference type="NCBI Taxonomy" id="3141789"/>
    <lineage>
        <taxon>Bacteria</taxon>
        <taxon>Pseudomonadati</taxon>
        <taxon>Pseudomonadota</taxon>
        <taxon>Alphaproteobacteria</taxon>
        <taxon>Rickettsiales</taxon>
        <taxon>Rickettsiaceae</taxon>
        <taxon>Rickettsieae</taxon>
        <taxon>Rickettsia</taxon>
        <taxon>belli group</taxon>
    </lineage>
</organism>
<feature type="site" description="Interaction with DNA" evidence="12">
    <location>
        <position position="473"/>
    </location>
</feature>
<dbReference type="GO" id="GO:0005694">
    <property type="term" value="C:chromosome"/>
    <property type="evidence" value="ECO:0007669"/>
    <property type="project" value="InterPro"/>
</dbReference>
<evidence type="ECO:0000256" key="4">
    <source>
        <dbReference type="ARBA" id="ARBA00022723"/>
    </source>
</evidence>
<name>A0AAU7BYD1_9RICK</name>
<sequence length="662" mass="74092">MNDLFSFNKEKKFNLVDTSYSAKDIEVLEGLEPVRKRPGMYIGGIDSNAMHHLVSEVLDNAMDEAVAGYASIITIEMHQDHSITIFDNGRGIPIDNHPKFPDKSALEVILTTLHSGGKFSNNVYNTAGGLHGVGISVVNALSKHLEIKVYKQGKLYSQSYSRGAKLTDLICEEAPKRLRGTSINFIPDPEIFGEKLHFNPKKIYELARSKAYLYRGVTIEWECEVEVPSDIPKKALINFPNGLKDYLSSKITLDNLITQEIFSGNIESKLDEVKLEWAICWQKNYNSAFMQSYCNTVPTPQGGTHEHGLKSAILRGLKAYGEMIGNKKAANLIIEDILETASVVLSVFISAPSFQGQTKEKLVSNGVSKPVENIIKDHFDHFLSSNKVLATNLLEHVIAIAEFRISKKNEKNISRKNATQKLRLPGKLADCTRTSPEGTELFIVEGDSAGGSAKQARNRETQAVLPLWGKVLNVASSTLEKILNNQAIQDLEIALACGSLKNYKEENLRYEKIIIMTDADVDGAHIASLLMTFFFVRMPKLVEGGHLYLAKPPLYRLTQSNKTYYAADEDEKVRLTDKLSKTSKAKIEVGRFKGLGEMMPAQLKETTMHPEKRSLLKVTLEDFQNVNKIVDDLMGKKPDKRFQFIYEQALVKMDEIINDLDI</sequence>
<evidence type="ECO:0000256" key="3">
    <source>
        <dbReference type="ARBA" id="ARBA00010708"/>
    </source>
</evidence>
<feature type="binding site" evidence="12">
    <location>
        <position position="359"/>
    </location>
    <ligand>
        <name>ATP</name>
        <dbReference type="ChEBI" id="CHEBI:30616"/>
    </ligand>
</feature>
<evidence type="ECO:0000313" key="14">
    <source>
        <dbReference type="EMBL" id="XBG65925.1"/>
    </source>
</evidence>
<evidence type="ECO:0000256" key="2">
    <source>
        <dbReference type="ARBA" id="ARBA00001946"/>
    </source>
</evidence>
<dbReference type="PANTHER" id="PTHR45866">
    <property type="entry name" value="DNA GYRASE/TOPOISOMERASE SUBUNIT B"/>
    <property type="match status" value="1"/>
</dbReference>
<feature type="site" description="Interaction with DNA" evidence="12">
    <location>
        <position position="525"/>
    </location>
</feature>
<dbReference type="EMBL" id="CP157197">
    <property type="protein sequence ID" value="XBG65925.1"/>
    <property type="molecule type" value="Genomic_DNA"/>
</dbReference>
<comment type="similarity">
    <text evidence="3">Belongs to the type II topoisomerase GyrB family.</text>
</comment>
<evidence type="ECO:0000256" key="12">
    <source>
        <dbReference type="HAMAP-Rule" id="MF_00938"/>
    </source>
</evidence>
<evidence type="ECO:0000256" key="8">
    <source>
        <dbReference type="ARBA" id="ARBA00023029"/>
    </source>
</evidence>
<dbReference type="InterPro" id="IPR000565">
    <property type="entry name" value="Topo_IIA_B"/>
</dbReference>
<feature type="binding site" evidence="12">
    <location>
        <position position="87"/>
    </location>
    <ligand>
        <name>ATP</name>
        <dbReference type="ChEBI" id="CHEBI:30616"/>
    </ligand>
</feature>
<evidence type="ECO:0000256" key="9">
    <source>
        <dbReference type="ARBA" id="ARBA00023125"/>
    </source>
</evidence>
<dbReference type="InterPro" id="IPR018522">
    <property type="entry name" value="TopoIIA_CS"/>
</dbReference>
<dbReference type="InterPro" id="IPR003594">
    <property type="entry name" value="HATPase_dom"/>
</dbReference>
<dbReference type="Gene3D" id="3.40.50.670">
    <property type="match status" value="1"/>
</dbReference>
<dbReference type="InterPro" id="IPR020568">
    <property type="entry name" value="Ribosomal_Su5_D2-typ_SF"/>
</dbReference>
<dbReference type="AlphaFoldDB" id="A0AAU7BYD1"/>
<keyword evidence="4" id="KW-0479">Metal-binding</keyword>
<dbReference type="PANTHER" id="PTHR45866:SF1">
    <property type="entry name" value="DNA GYRASE SUBUNIT B, MITOCHONDRIAL"/>
    <property type="match status" value="1"/>
</dbReference>
<dbReference type="CDD" id="cd16928">
    <property type="entry name" value="HATPase_GyrB-like"/>
    <property type="match status" value="1"/>
</dbReference>
<evidence type="ECO:0000256" key="10">
    <source>
        <dbReference type="ARBA" id="ARBA00023235"/>
    </source>
</evidence>
<dbReference type="PRINTS" id="PR01159">
    <property type="entry name" value="DNAGYRASEB"/>
</dbReference>
<comment type="subunit">
    <text evidence="11 12">Heterotetramer composed of ParC and ParE.</text>
</comment>
<dbReference type="GO" id="GO:0003918">
    <property type="term" value="F:DNA topoisomerase type II (double strand cut, ATP-hydrolyzing) activity"/>
    <property type="evidence" value="ECO:0007669"/>
    <property type="project" value="UniProtKB-UniRule"/>
</dbReference>
<comment type="catalytic activity">
    <reaction evidence="1 12">
        <text>ATP-dependent breakage, passage and rejoining of double-stranded DNA.</text>
        <dbReference type="EC" id="5.6.2.2"/>
    </reaction>
</comment>
<evidence type="ECO:0000256" key="7">
    <source>
        <dbReference type="ARBA" id="ARBA00022842"/>
    </source>
</evidence>
<dbReference type="InterPro" id="IPR013760">
    <property type="entry name" value="Topo_IIA-like_dom_sf"/>
</dbReference>
<dbReference type="Gene3D" id="3.30.230.10">
    <property type="match status" value="1"/>
</dbReference>
<dbReference type="CDD" id="cd00822">
    <property type="entry name" value="TopoII_Trans_DNA_gyrase"/>
    <property type="match status" value="1"/>
</dbReference>
<dbReference type="SUPFAM" id="SSF56719">
    <property type="entry name" value="Type II DNA topoisomerase"/>
    <property type="match status" value="1"/>
</dbReference>
<proteinExistence type="inferred from homology"/>
<dbReference type="GO" id="GO:0003677">
    <property type="term" value="F:DNA binding"/>
    <property type="evidence" value="ECO:0007669"/>
    <property type="project" value="UniProtKB-UniRule"/>
</dbReference>
<dbReference type="InterPro" id="IPR005737">
    <property type="entry name" value="TopoIV_B_Gneg"/>
</dbReference>
<evidence type="ECO:0000259" key="13">
    <source>
        <dbReference type="PROSITE" id="PS50880"/>
    </source>
</evidence>
<dbReference type="Pfam" id="PF01751">
    <property type="entry name" value="Toprim"/>
    <property type="match status" value="1"/>
</dbReference>
<dbReference type="InterPro" id="IPR002288">
    <property type="entry name" value="DNA_gyrase_B_C"/>
</dbReference>
<protein>
    <recommendedName>
        <fullName evidence="12">DNA topoisomerase 4 subunit B</fullName>
        <ecNumber evidence="12">5.6.2.2</ecNumber>
    </recommendedName>
    <alternativeName>
        <fullName evidence="12">Topoisomerase IV subunit B</fullName>
    </alternativeName>
</protein>
<reference evidence="14" key="1">
    <citation type="submission" date="2024-05" db="EMBL/GenBank/DDBJ databases">
        <title>Characterization of a novel Rickettsia species. (Rickettsia oklahomia sp. nov.) from Amblyomma americanum ticks.</title>
        <authorList>
            <person name="Korla P.K."/>
            <person name="Karounos M."/>
            <person name="Wilson J.M."/>
            <person name="Little S.E."/>
            <person name="Qurollo B.A."/>
        </authorList>
    </citation>
    <scope>NUCLEOTIDE SEQUENCE</scope>
    <source>
        <strain evidence="14">Oklahoma-10</strain>
    </source>
</reference>
<dbReference type="PROSITE" id="PS50880">
    <property type="entry name" value="TOPRIM"/>
    <property type="match status" value="1"/>
</dbReference>
<dbReference type="FunFam" id="3.40.50.670:FF:000006">
    <property type="entry name" value="DNA topoisomerase (ATP-hydrolyzing)"/>
    <property type="match status" value="1"/>
</dbReference>
<dbReference type="InterPro" id="IPR001241">
    <property type="entry name" value="Topo_IIA"/>
</dbReference>
<comment type="cofactor">
    <cofactor evidence="2">
        <name>Mg(2+)</name>
        <dbReference type="ChEBI" id="CHEBI:18420"/>
    </cofactor>
</comment>
<dbReference type="InterPro" id="IPR013506">
    <property type="entry name" value="Topo_IIA_bsu_dom2"/>
</dbReference>
<dbReference type="NCBIfam" id="TIGR01055">
    <property type="entry name" value="parE_Gneg"/>
    <property type="match status" value="1"/>
</dbReference>
<evidence type="ECO:0000256" key="1">
    <source>
        <dbReference type="ARBA" id="ARBA00000185"/>
    </source>
</evidence>
<comment type="similarity">
    <text evidence="12">Belongs to the type II topoisomerase family. ParE type 1 subfamily.</text>
</comment>
<dbReference type="Pfam" id="PF00204">
    <property type="entry name" value="DNA_gyraseB"/>
    <property type="match status" value="1"/>
</dbReference>
<dbReference type="RefSeq" id="WP_347938552.1">
    <property type="nucleotide sequence ID" value="NZ_CP157197.1"/>
</dbReference>
<keyword evidence="8 12" id="KW-0799">Topoisomerase</keyword>
<keyword evidence="5 12" id="KW-0547">Nucleotide-binding</keyword>
<feature type="binding site" evidence="12">
    <location>
        <begin position="129"/>
        <end position="135"/>
    </location>
    <ligand>
        <name>ATP</name>
        <dbReference type="ChEBI" id="CHEBI:30616"/>
    </ligand>
</feature>
<evidence type="ECO:0000256" key="5">
    <source>
        <dbReference type="ARBA" id="ARBA00022741"/>
    </source>
</evidence>
<dbReference type="Gene3D" id="3.30.565.10">
    <property type="entry name" value="Histidine kinase-like ATPase, C-terminal domain"/>
    <property type="match status" value="1"/>
</dbReference>
<dbReference type="GO" id="GO:0046872">
    <property type="term" value="F:metal ion binding"/>
    <property type="evidence" value="ECO:0007669"/>
    <property type="project" value="UniProtKB-KW"/>
</dbReference>
<evidence type="ECO:0000256" key="11">
    <source>
        <dbReference type="ARBA" id="ARBA00063644"/>
    </source>
</evidence>
<feature type="site" description="Interaction with DNA" evidence="12">
    <location>
        <position position="641"/>
    </location>
</feature>
<dbReference type="KEGG" id="rof:AAGW17_02820"/>
<dbReference type="PRINTS" id="PR00418">
    <property type="entry name" value="TPI2FAMILY"/>
</dbReference>
<dbReference type="InterPro" id="IPR013759">
    <property type="entry name" value="Topo_IIA_B_C"/>
</dbReference>
<accession>A0AAU7BYD1</accession>
<dbReference type="GO" id="GO:0006265">
    <property type="term" value="P:DNA topological change"/>
    <property type="evidence" value="ECO:0007669"/>
    <property type="project" value="UniProtKB-UniRule"/>
</dbReference>
<dbReference type="EC" id="5.6.2.2" evidence="12"/>